<reference evidence="1 2" key="1">
    <citation type="journal article" date="2018" name="Front. Plant Sci.">
        <title>Red Clover (Trifolium pratense) and Zigzag Clover (T. medium) - A Picture of Genomic Similarities and Differences.</title>
        <authorList>
            <person name="Dluhosova J."/>
            <person name="Istvanek J."/>
            <person name="Nedelnik J."/>
            <person name="Repkova J."/>
        </authorList>
    </citation>
    <scope>NUCLEOTIDE SEQUENCE [LARGE SCALE GENOMIC DNA]</scope>
    <source>
        <strain evidence="2">cv. 10/8</strain>
        <tissue evidence="1">Leaf</tissue>
    </source>
</reference>
<organism evidence="1 2">
    <name type="scientific">Trifolium medium</name>
    <dbReference type="NCBI Taxonomy" id="97028"/>
    <lineage>
        <taxon>Eukaryota</taxon>
        <taxon>Viridiplantae</taxon>
        <taxon>Streptophyta</taxon>
        <taxon>Embryophyta</taxon>
        <taxon>Tracheophyta</taxon>
        <taxon>Spermatophyta</taxon>
        <taxon>Magnoliopsida</taxon>
        <taxon>eudicotyledons</taxon>
        <taxon>Gunneridae</taxon>
        <taxon>Pentapetalae</taxon>
        <taxon>rosids</taxon>
        <taxon>fabids</taxon>
        <taxon>Fabales</taxon>
        <taxon>Fabaceae</taxon>
        <taxon>Papilionoideae</taxon>
        <taxon>50 kb inversion clade</taxon>
        <taxon>NPAAA clade</taxon>
        <taxon>Hologalegina</taxon>
        <taxon>IRL clade</taxon>
        <taxon>Trifolieae</taxon>
        <taxon>Trifolium</taxon>
    </lineage>
</organism>
<evidence type="ECO:0000313" key="2">
    <source>
        <dbReference type="Proteomes" id="UP000265520"/>
    </source>
</evidence>
<evidence type="ECO:0000313" key="1">
    <source>
        <dbReference type="EMBL" id="MCI04431.1"/>
    </source>
</evidence>
<protein>
    <submittedName>
        <fullName evidence="1">Ataxin-10</fullName>
    </submittedName>
</protein>
<name>A0A392NX98_9FABA</name>
<feature type="non-terminal residue" evidence="1">
    <location>
        <position position="1"/>
    </location>
</feature>
<proteinExistence type="predicted"/>
<accession>A0A392NX98</accession>
<keyword evidence="2" id="KW-1185">Reference proteome</keyword>
<sequence length="100" mass="11000">DLSGFDSKQLEAKDPNDVFNALLSYGLVELLLILLGDLEPPAIIRKGVEQSDNQDGASCSLKPCPYKGFRRDIVAHLLAIVCIEERLYKMKSTAIAAVCY</sequence>
<dbReference type="AlphaFoldDB" id="A0A392NX98"/>
<dbReference type="EMBL" id="LXQA010055395">
    <property type="protein sequence ID" value="MCI04431.1"/>
    <property type="molecule type" value="Genomic_DNA"/>
</dbReference>
<dbReference type="Proteomes" id="UP000265520">
    <property type="component" value="Unassembled WGS sequence"/>
</dbReference>
<comment type="caution">
    <text evidence="1">The sequence shown here is derived from an EMBL/GenBank/DDBJ whole genome shotgun (WGS) entry which is preliminary data.</text>
</comment>